<dbReference type="Pfam" id="PF16363">
    <property type="entry name" value="GDP_Man_Dehyd"/>
    <property type="match status" value="1"/>
</dbReference>
<feature type="domain" description="NAD(P)-binding" evidence="1">
    <location>
        <begin position="8"/>
        <end position="307"/>
    </location>
</feature>
<gene>
    <name evidence="2" type="ORF">DQ393_10450</name>
</gene>
<dbReference type="SUPFAM" id="SSF51735">
    <property type="entry name" value="NAD(P)-binding Rossmann-fold domains"/>
    <property type="match status" value="1"/>
</dbReference>
<dbReference type="InterPro" id="IPR016040">
    <property type="entry name" value="NAD(P)-bd_dom"/>
</dbReference>
<evidence type="ECO:0000313" key="3">
    <source>
        <dbReference type="Proteomes" id="UP000251205"/>
    </source>
</evidence>
<dbReference type="Gene3D" id="3.90.25.10">
    <property type="entry name" value="UDP-galactose 4-epimerase, domain 1"/>
    <property type="match status" value="1"/>
</dbReference>
<dbReference type="PANTHER" id="PTHR43000">
    <property type="entry name" value="DTDP-D-GLUCOSE 4,6-DEHYDRATASE-RELATED"/>
    <property type="match status" value="1"/>
</dbReference>
<evidence type="ECO:0000313" key="2">
    <source>
        <dbReference type="EMBL" id="RAX41992.1"/>
    </source>
</evidence>
<protein>
    <submittedName>
        <fullName evidence="2">Epimerase</fullName>
    </submittedName>
</protein>
<sequence>MSFRHRILVTGGTGFVGTWLCRELATRAEAGDIEVLIIGRDEASAMDVDVTDRERTSELIRQTRPTAVVHLAAVSAPTTARRDPARAWAVNFQGTMNLAEAVIKNSPEARFIFASSSEVYGQSFEEQAGMPVDENVVLKPTTTYGATKAAADILVGQLFHDGLRSVRFRPFNHTGPGQTESFVVPAFAKQIAQIKAGLVEPVIKVGNLSAYRDFLDVRDVVRAYAAAALGEGRELDGRVFNLASGKPVQIKAILEQLILSSGLDITVVTDPERVRPVEISRATGDARVVHKALDWMPSIDLSTTIADVLSDWTRRV</sequence>
<name>A0A329YJ68_RHITR</name>
<dbReference type="AlphaFoldDB" id="A0A329YJ68"/>
<accession>A0A329YJ68</accession>
<reference evidence="2 3" key="1">
    <citation type="submission" date="2018-06" db="EMBL/GenBank/DDBJ databases">
        <title>Whole Genome Sequence of an efficient microsymbiont, Rhizobium tropici.</title>
        <authorList>
            <person name="Srinivasan R."/>
            <person name="Singh H.V."/>
            <person name="Srivastava R."/>
            <person name="Kumari B."/>
            <person name="Radhakrishna A."/>
        </authorList>
    </citation>
    <scope>NUCLEOTIDE SEQUENCE [LARGE SCALE GENOMIC DNA]</scope>
    <source>
        <strain evidence="2 3">IGFRI Rhizo-19</strain>
    </source>
</reference>
<dbReference type="RefSeq" id="WP_112341681.1">
    <property type="nucleotide sequence ID" value="NZ_QMKK01000025.1"/>
</dbReference>
<dbReference type="Proteomes" id="UP000251205">
    <property type="component" value="Unassembled WGS sequence"/>
</dbReference>
<dbReference type="EMBL" id="QMKK01000025">
    <property type="protein sequence ID" value="RAX41992.1"/>
    <property type="molecule type" value="Genomic_DNA"/>
</dbReference>
<dbReference type="InterPro" id="IPR036291">
    <property type="entry name" value="NAD(P)-bd_dom_sf"/>
</dbReference>
<dbReference type="Gene3D" id="3.40.50.720">
    <property type="entry name" value="NAD(P)-binding Rossmann-like Domain"/>
    <property type="match status" value="1"/>
</dbReference>
<proteinExistence type="predicted"/>
<dbReference type="OrthoDB" id="7305551at2"/>
<comment type="caution">
    <text evidence="2">The sequence shown here is derived from an EMBL/GenBank/DDBJ whole genome shotgun (WGS) entry which is preliminary data.</text>
</comment>
<organism evidence="2 3">
    <name type="scientific">Rhizobium tropici</name>
    <dbReference type="NCBI Taxonomy" id="398"/>
    <lineage>
        <taxon>Bacteria</taxon>
        <taxon>Pseudomonadati</taxon>
        <taxon>Pseudomonadota</taxon>
        <taxon>Alphaproteobacteria</taxon>
        <taxon>Hyphomicrobiales</taxon>
        <taxon>Rhizobiaceae</taxon>
        <taxon>Rhizobium/Agrobacterium group</taxon>
        <taxon>Rhizobium</taxon>
    </lineage>
</organism>
<evidence type="ECO:0000259" key="1">
    <source>
        <dbReference type="Pfam" id="PF16363"/>
    </source>
</evidence>